<evidence type="ECO:0000256" key="6">
    <source>
        <dbReference type="ARBA" id="ARBA00022989"/>
    </source>
</evidence>
<evidence type="ECO:0000256" key="7">
    <source>
        <dbReference type="ARBA" id="ARBA00023136"/>
    </source>
</evidence>
<accession>A0A024U325</accession>
<comment type="similarity">
    <text evidence="2">Belongs to the band 7/mec-2 family.</text>
</comment>
<dbReference type="SUPFAM" id="SSF117892">
    <property type="entry name" value="Band 7/SPFH domain"/>
    <property type="match status" value="1"/>
</dbReference>
<dbReference type="GO" id="GO:0031625">
    <property type="term" value="F:ubiquitin protein ligase binding"/>
    <property type="evidence" value="ECO:0007669"/>
    <property type="project" value="InterPro"/>
</dbReference>
<dbReference type="GeneID" id="20084719"/>
<keyword evidence="7" id="KW-0472">Membrane</keyword>
<dbReference type="CDD" id="cd03406">
    <property type="entry name" value="SPFH_like_u3"/>
    <property type="match status" value="1"/>
</dbReference>
<dbReference type="RefSeq" id="XP_008871317.1">
    <property type="nucleotide sequence ID" value="XM_008873095.1"/>
</dbReference>
<dbReference type="Gene3D" id="3.30.479.30">
    <property type="entry name" value="Band 7 domain"/>
    <property type="match status" value="1"/>
</dbReference>
<evidence type="ECO:0000256" key="5">
    <source>
        <dbReference type="ARBA" id="ARBA00022968"/>
    </source>
</evidence>
<evidence type="ECO:0000256" key="2">
    <source>
        <dbReference type="ARBA" id="ARBA00008164"/>
    </source>
</evidence>
<dbReference type="VEuPathDB" id="FungiDB:H310_07669"/>
<dbReference type="AlphaFoldDB" id="A0A024U325"/>
<keyword evidence="8" id="KW-0325">Glycoprotein</keyword>
<dbReference type="eggNOG" id="KOG2962">
    <property type="taxonomic scope" value="Eukaryota"/>
</dbReference>
<dbReference type="InterPro" id="IPR036013">
    <property type="entry name" value="Band_7/SPFH_dom_sf"/>
</dbReference>
<protein>
    <recommendedName>
        <fullName evidence="10">Band 7 domain-containing protein</fullName>
    </recommendedName>
</protein>
<dbReference type="GO" id="GO:0005789">
    <property type="term" value="C:endoplasmic reticulum membrane"/>
    <property type="evidence" value="ECO:0007669"/>
    <property type="project" value="UniProtKB-SubCell"/>
</dbReference>
<keyword evidence="4" id="KW-0256">Endoplasmic reticulum</keyword>
<evidence type="ECO:0000256" key="4">
    <source>
        <dbReference type="ARBA" id="ARBA00022824"/>
    </source>
</evidence>
<keyword evidence="3" id="KW-0812">Transmembrane</keyword>
<feature type="signal peptide" evidence="9">
    <location>
        <begin position="1"/>
        <end position="22"/>
    </location>
</feature>
<dbReference type="PANTHER" id="PTHR15351">
    <property type="entry name" value="ERLIN (ER LIPID RAFT ASSOCIATED PROTEIN) HOMOLOG"/>
    <property type="match status" value="1"/>
</dbReference>
<gene>
    <name evidence="11" type="ORF">H310_07669</name>
</gene>
<dbReference type="GO" id="GO:0032933">
    <property type="term" value="P:SREBP signaling pathway"/>
    <property type="evidence" value="ECO:0007669"/>
    <property type="project" value="TreeGrafter"/>
</dbReference>
<evidence type="ECO:0000256" key="9">
    <source>
        <dbReference type="SAM" id="SignalP"/>
    </source>
</evidence>
<dbReference type="STRING" id="157072.A0A024U325"/>
<dbReference type="Pfam" id="PF01145">
    <property type="entry name" value="Band_7"/>
    <property type="match status" value="1"/>
</dbReference>
<evidence type="ECO:0000256" key="8">
    <source>
        <dbReference type="ARBA" id="ARBA00023180"/>
    </source>
</evidence>
<dbReference type="OrthoDB" id="77368at2759"/>
<proteinExistence type="inferred from homology"/>
<reference evidence="11" key="1">
    <citation type="submission" date="2013-12" db="EMBL/GenBank/DDBJ databases">
        <title>The Genome Sequence of Aphanomyces invadans NJM9701.</title>
        <authorList>
            <consortium name="The Broad Institute Genomics Platform"/>
            <person name="Russ C."/>
            <person name="Tyler B."/>
            <person name="van West P."/>
            <person name="Dieguez-Uribeondo J."/>
            <person name="Young S.K."/>
            <person name="Zeng Q."/>
            <person name="Gargeya S."/>
            <person name="Fitzgerald M."/>
            <person name="Abouelleil A."/>
            <person name="Alvarado L."/>
            <person name="Chapman S.B."/>
            <person name="Gainer-Dewar J."/>
            <person name="Goldberg J."/>
            <person name="Griggs A."/>
            <person name="Gujja S."/>
            <person name="Hansen M."/>
            <person name="Howarth C."/>
            <person name="Imamovic A."/>
            <person name="Ireland A."/>
            <person name="Larimer J."/>
            <person name="McCowan C."/>
            <person name="Murphy C."/>
            <person name="Pearson M."/>
            <person name="Poon T.W."/>
            <person name="Priest M."/>
            <person name="Roberts A."/>
            <person name="Saif S."/>
            <person name="Shea T."/>
            <person name="Sykes S."/>
            <person name="Wortman J."/>
            <person name="Nusbaum C."/>
            <person name="Birren B."/>
        </authorList>
    </citation>
    <scope>NUCLEOTIDE SEQUENCE [LARGE SCALE GENOMIC DNA]</scope>
    <source>
        <strain evidence="11">NJM9701</strain>
    </source>
</reference>
<feature type="domain" description="Band 7" evidence="10">
    <location>
        <begin position="18"/>
        <end position="184"/>
    </location>
</feature>
<evidence type="ECO:0000256" key="1">
    <source>
        <dbReference type="ARBA" id="ARBA00004648"/>
    </source>
</evidence>
<dbReference type="PANTHER" id="PTHR15351:SF3">
    <property type="entry name" value="ERLIN"/>
    <property type="match status" value="1"/>
</dbReference>
<comment type="subcellular location">
    <subcellularLocation>
        <location evidence="1">Endoplasmic reticulum membrane</location>
        <topology evidence="1">Single-pass type II membrane protein</topology>
    </subcellularLocation>
</comment>
<dbReference type="InterPro" id="IPR001107">
    <property type="entry name" value="Band_7"/>
</dbReference>
<dbReference type="SMART" id="SM00244">
    <property type="entry name" value="PHB"/>
    <property type="match status" value="1"/>
</dbReference>
<keyword evidence="5" id="KW-0735">Signal-anchor</keyword>
<evidence type="ECO:0000259" key="10">
    <source>
        <dbReference type="SMART" id="SM00244"/>
    </source>
</evidence>
<dbReference type="InterPro" id="IPR033294">
    <property type="entry name" value="Erlin1/2"/>
</dbReference>
<keyword evidence="6" id="KW-1133">Transmembrane helix</keyword>
<sequence>MGFLVGATAMLAFLSIPLSLHTVQEGYVGVYFRGGALLSEVTGPGFNWQLPFVTSCYHVQVTVQTDHVDNIPCGTSGGVLISFDKVEVVNRLRSESVYDTIKNYTVHYDKTWIFDKIHHEINQFCSKHTLQEVYIDLFDTLDENLAKALQRDCNEWAPGIEIIAVRVTKPNIPDSIRTNYANMEIQKTKLLIAHEAQRVVEKEAETDKKRATIEAEKVSAVSKINMIKEIAEKESIQKIHAIEDIMHVDREKAWADAAYYRAMREAEANAGRLTEAFLEYTRILRYNRIRWTVGDTSCCCEYTQLDQQHQDLYVREMLSVVATWSISVMARSLW</sequence>
<keyword evidence="9" id="KW-0732">Signal</keyword>
<feature type="chain" id="PRO_5001535145" description="Band 7 domain-containing protein" evidence="9">
    <location>
        <begin position="23"/>
        <end position="334"/>
    </location>
</feature>
<organism evidence="11">
    <name type="scientific">Aphanomyces invadans</name>
    <dbReference type="NCBI Taxonomy" id="157072"/>
    <lineage>
        <taxon>Eukaryota</taxon>
        <taxon>Sar</taxon>
        <taxon>Stramenopiles</taxon>
        <taxon>Oomycota</taxon>
        <taxon>Saprolegniomycetes</taxon>
        <taxon>Saprolegniales</taxon>
        <taxon>Verrucalvaceae</taxon>
        <taxon>Aphanomyces</taxon>
    </lineage>
</organism>
<evidence type="ECO:0000256" key="3">
    <source>
        <dbReference type="ARBA" id="ARBA00022692"/>
    </source>
</evidence>
<dbReference type="GO" id="GO:0015485">
    <property type="term" value="F:cholesterol binding"/>
    <property type="evidence" value="ECO:0007669"/>
    <property type="project" value="TreeGrafter"/>
</dbReference>
<evidence type="ECO:0000313" key="11">
    <source>
        <dbReference type="EMBL" id="ETW00292.1"/>
    </source>
</evidence>
<name>A0A024U325_9STRA</name>
<dbReference type="EMBL" id="KI913965">
    <property type="protein sequence ID" value="ETW00292.1"/>
    <property type="molecule type" value="Genomic_DNA"/>
</dbReference>